<reference evidence="8 9" key="1">
    <citation type="journal article" date="2024" name="G3 (Bethesda)">
        <title>Genome assembly of Hibiscus sabdariffa L. provides insights into metabolisms of medicinal natural products.</title>
        <authorList>
            <person name="Kim T."/>
        </authorList>
    </citation>
    <scope>NUCLEOTIDE SEQUENCE [LARGE SCALE GENOMIC DNA]</scope>
    <source>
        <strain evidence="8">TK-2024</strain>
        <tissue evidence="8">Old leaves</tissue>
    </source>
</reference>
<gene>
    <name evidence="8" type="ORF">V6N11_011735</name>
</gene>
<evidence type="ECO:0000256" key="5">
    <source>
        <dbReference type="ARBA" id="ARBA00022723"/>
    </source>
</evidence>
<dbReference type="Proteomes" id="UP001396334">
    <property type="component" value="Unassembled WGS sequence"/>
</dbReference>
<keyword evidence="6" id="KW-1133">Transmembrane helix</keyword>
<dbReference type="Gene3D" id="1.10.630.10">
    <property type="entry name" value="Cytochrome P450"/>
    <property type="match status" value="1"/>
</dbReference>
<dbReference type="PANTHER" id="PTHR24298">
    <property type="entry name" value="FLAVONOID 3'-MONOOXYGENASE-RELATED"/>
    <property type="match status" value="1"/>
</dbReference>
<evidence type="ECO:0000256" key="2">
    <source>
        <dbReference type="ARBA" id="ARBA00004167"/>
    </source>
</evidence>
<evidence type="ECO:0000256" key="3">
    <source>
        <dbReference type="ARBA" id="ARBA00022617"/>
    </source>
</evidence>
<dbReference type="InterPro" id="IPR036396">
    <property type="entry name" value="Cyt_P450_sf"/>
</dbReference>
<keyword evidence="9" id="KW-1185">Reference proteome</keyword>
<organism evidence="8 9">
    <name type="scientific">Hibiscus sabdariffa</name>
    <name type="common">roselle</name>
    <dbReference type="NCBI Taxonomy" id="183260"/>
    <lineage>
        <taxon>Eukaryota</taxon>
        <taxon>Viridiplantae</taxon>
        <taxon>Streptophyta</taxon>
        <taxon>Embryophyta</taxon>
        <taxon>Tracheophyta</taxon>
        <taxon>Spermatophyta</taxon>
        <taxon>Magnoliopsida</taxon>
        <taxon>eudicotyledons</taxon>
        <taxon>Gunneridae</taxon>
        <taxon>Pentapetalae</taxon>
        <taxon>rosids</taxon>
        <taxon>malvids</taxon>
        <taxon>Malvales</taxon>
        <taxon>Malvaceae</taxon>
        <taxon>Malvoideae</taxon>
        <taxon>Hibiscus</taxon>
    </lineage>
</organism>
<keyword evidence="3" id="KW-0408">Iron</keyword>
<keyword evidence="7" id="KW-0472">Membrane</keyword>
<keyword evidence="4" id="KW-0812">Transmembrane</keyword>
<sequence>MTTVFYGSKWRLLWRNLSAEILQSSRLKTYSHARRWEMERLLHCLRPQSRSEPVRVLEHFQFSMFSLLVLMCFGDKFDDNKIREIHDVVE</sequence>
<protein>
    <submittedName>
        <fullName evidence="8">Uncharacterized protein</fullName>
    </submittedName>
</protein>
<evidence type="ECO:0000256" key="7">
    <source>
        <dbReference type="ARBA" id="ARBA00023136"/>
    </source>
</evidence>
<name>A0ABR2S9A7_9ROSI</name>
<comment type="cofactor">
    <cofactor evidence="1">
        <name>heme</name>
        <dbReference type="ChEBI" id="CHEBI:30413"/>
    </cofactor>
</comment>
<proteinExistence type="predicted"/>
<dbReference type="EMBL" id="JBBPBN010000016">
    <property type="protein sequence ID" value="KAK9021764.1"/>
    <property type="molecule type" value="Genomic_DNA"/>
</dbReference>
<evidence type="ECO:0000313" key="9">
    <source>
        <dbReference type="Proteomes" id="UP001396334"/>
    </source>
</evidence>
<keyword evidence="5" id="KW-0479">Metal-binding</keyword>
<dbReference type="SUPFAM" id="SSF48264">
    <property type="entry name" value="Cytochrome P450"/>
    <property type="match status" value="1"/>
</dbReference>
<comment type="subcellular location">
    <subcellularLocation>
        <location evidence="2">Membrane</location>
        <topology evidence="2">Single-pass membrane protein</topology>
    </subcellularLocation>
</comment>
<accession>A0ABR2S9A7</accession>
<evidence type="ECO:0000256" key="4">
    <source>
        <dbReference type="ARBA" id="ARBA00022692"/>
    </source>
</evidence>
<keyword evidence="3" id="KW-0349">Heme</keyword>
<comment type="caution">
    <text evidence="8">The sequence shown here is derived from an EMBL/GenBank/DDBJ whole genome shotgun (WGS) entry which is preliminary data.</text>
</comment>
<evidence type="ECO:0000256" key="6">
    <source>
        <dbReference type="ARBA" id="ARBA00022989"/>
    </source>
</evidence>
<evidence type="ECO:0000313" key="8">
    <source>
        <dbReference type="EMBL" id="KAK9021764.1"/>
    </source>
</evidence>
<dbReference type="InterPro" id="IPR051103">
    <property type="entry name" value="Plant_metabolite_P450s"/>
</dbReference>
<evidence type="ECO:0000256" key="1">
    <source>
        <dbReference type="ARBA" id="ARBA00001971"/>
    </source>
</evidence>
<dbReference type="PANTHER" id="PTHR24298:SF800">
    <property type="entry name" value="CYTOCHROME P450 89A2-RELATED"/>
    <property type="match status" value="1"/>
</dbReference>